<protein>
    <recommendedName>
        <fullName evidence="4">SMP-30/Gluconolactonase/LRE-like region domain-containing protein</fullName>
    </recommendedName>
</protein>
<dbReference type="PANTHER" id="PTHR40274">
    <property type="entry name" value="VIRGINIAMYCIN B LYASE"/>
    <property type="match status" value="1"/>
</dbReference>
<gene>
    <name evidence="2" type="ORF">RCC_08302</name>
</gene>
<dbReference type="PANTHER" id="PTHR40274:SF3">
    <property type="entry name" value="VIRGINIAMYCIN B LYASE"/>
    <property type="match status" value="1"/>
</dbReference>
<sequence>MLVAVLLAIPLLVRQTFSTPTPSPEALEHAAKILQARQAAPPGGKQEGRFTFYQMPTPLSGICDLCEGPDGALWGIEQLVNNLVRLDPETGEVEEYPIPFSFGIGNATIPGLNGAAGGLIQDRLALSCAIRSGADGKIYATNGLRNQLVQMTLETREIKLFQSPVNPTGNLFPFNDLFTDSDGMWMTQTTANILQFFDYAQQDFTITAKIPTSLALPLGVFVTSDGSVYGCELLGNKIFEYKKDTGEIVEYDMPLPLQAPAVNRVERDGYMYFSVFIGNALGRINLATKEIEVFPSGQLVSLGGVTSGPSQDGDVWMSFFATTNALLRLSPEDEISIVRFPNLFSEGGPFAMVGELPIVGNLLQGLLPPYLSISVNVGPGNAVWFGSFLRNAVGRYQL</sequence>
<dbReference type="GeneID" id="35603400"/>
<keyword evidence="1" id="KW-0732">Signal</keyword>
<keyword evidence="3" id="KW-1185">Reference proteome</keyword>
<proteinExistence type="predicted"/>
<dbReference type="InterPro" id="IPR015943">
    <property type="entry name" value="WD40/YVTN_repeat-like_dom_sf"/>
</dbReference>
<dbReference type="Gene3D" id="2.130.10.10">
    <property type="entry name" value="YVTN repeat-like/Quinoprotein amine dehydrogenase"/>
    <property type="match status" value="2"/>
</dbReference>
<evidence type="ECO:0000256" key="1">
    <source>
        <dbReference type="SAM" id="SignalP"/>
    </source>
</evidence>
<dbReference type="RefSeq" id="XP_023629321.1">
    <property type="nucleotide sequence ID" value="XM_023773553.1"/>
</dbReference>
<evidence type="ECO:0000313" key="2">
    <source>
        <dbReference type="EMBL" id="CZT22432.1"/>
    </source>
</evidence>
<feature type="signal peptide" evidence="1">
    <location>
        <begin position="1"/>
        <end position="18"/>
    </location>
</feature>
<organism evidence="2 3">
    <name type="scientific">Ramularia collo-cygni</name>
    <dbReference type="NCBI Taxonomy" id="112498"/>
    <lineage>
        <taxon>Eukaryota</taxon>
        <taxon>Fungi</taxon>
        <taxon>Dikarya</taxon>
        <taxon>Ascomycota</taxon>
        <taxon>Pezizomycotina</taxon>
        <taxon>Dothideomycetes</taxon>
        <taxon>Dothideomycetidae</taxon>
        <taxon>Mycosphaerellales</taxon>
        <taxon>Mycosphaerellaceae</taxon>
        <taxon>Ramularia</taxon>
    </lineage>
</organism>
<reference evidence="2 3" key="1">
    <citation type="submission" date="2016-03" db="EMBL/GenBank/DDBJ databases">
        <authorList>
            <person name="Ploux O."/>
        </authorList>
    </citation>
    <scope>NUCLEOTIDE SEQUENCE [LARGE SCALE GENOMIC DNA]</scope>
    <source>
        <strain evidence="2 3">URUG2</strain>
    </source>
</reference>
<dbReference type="Proteomes" id="UP000225277">
    <property type="component" value="Unassembled WGS sequence"/>
</dbReference>
<feature type="chain" id="PRO_5013783693" description="SMP-30/Gluconolactonase/LRE-like region domain-containing protein" evidence="1">
    <location>
        <begin position="19"/>
        <end position="398"/>
    </location>
</feature>
<dbReference type="EMBL" id="FJUY01000013">
    <property type="protein sequence ID" value="CZT22432.1"/>
    <property type="molecule type" value="Genomic_DNA"/>
</dbReference>
<accession>A0A2D3UX64</accession>
<dbReference type="OrthoDB" id="3625478at2759"/>
<dbReference type="InterPro" id="IPR051344">
    <property type="entry name" value="Vgb"/>
</dbReference>
<name>A0A2D3UX64_9PEZI</name>
<evidence type="ECO:0008006" key="4">
    <source>
        <dbReference type="Google" id="ProtNLM"/>
    </source>
</evidence>
<dbReference type="SUPFAM" id="SSF101898">
    <property type="entry name" value="NHL repeat"/>
    <property type="match status" value="1"/>
</dbReference>
<dbReference type="AlphaFoldDB" id="A0A2D3UX64"/>
<evidence type="ECO:0000313" key="3">
    <source>
        <dbReference type="Proteomes" id="UP000225277"/>
    </source>
</evidence>